<protein>
    <submittedName>
        <fullName evidence="2">Uncharacterized protein</fullName>
    </submittedName>
</protein>
<gene>
    <name evidence="2" type="ORF">BSU04_37090</name>
</gene>
<comment type="caution">
    <text evidence="2">The sequence shown here is derived from an EMBL/GenBank/DDBJ whole genome shotgun (WGS) entry which is preliminary data.</text>
</comment>
<sequence>MVALHKHPSHMLLNPHHPRALETPQDDLASQALFARREERYVG</sequence>
<evidence type="ECO:0000256" key="1">
    <source>
        <dbReference type="SAM" id="MobiDB-lite"/>
    </source>
</evidence>
<organism evidence="2 3">
    <name type="scientific">Caballeronia sordidicola</name>
    <name type="common">Burkholderia sordidicola</name>
    <dbReference type="NCBI Taxonomy" id="196367"/>
    <lineage>
        <taxon>Bacteria</taxon>
        <taxon>Pseudomonadati</taxon>
        <taxon>Pseudomonadota</taxon>
        <taxon>Betaproteobacteria</taxon>
        <taxon>Burkholderiales</taxon>
        <taxon>Burkholderiaceae</taxon>
        <taxon>Caballeronia</taxon>
    </lineage>
</organism>
<dbReference type="AlphaFoldDB" id="A0A226WQE3"/>
<feature type="region of interest" description="Disordered" evidence="1">
    <location>
        <begin position="1"/>
        <end position="28"/>
    </location>
</feature>
<reference evidence="3" key="1">
    <citation type="submission" date="2017-01" db="EMBL/GenBank/DDBJ databases">
        <title>Genome Analysis of Deinococcus marmoris KOPRI26562.</title>
        <authorList>
            <person name="Kim J.H."/>
            <person name="Oh H.-M."/>
        </authorList>
    </citation>
    <scope>NUCLEOTIDE SEQUENCE [LARGE SCALE GENOMIC DNA]</scope>
    <source>
        <strain evidence="3">PAMC 26633</strain>
    </source>
</reference>
<evidence type="ECO:0000313" key="2">
    <source>
        <dbReference type="EMBL" id="OXC73414.1"/>
    </source>
</evidence>
<evidence type="ECO:0000313" key="3">
    <source>
        <dbReference type="Proteomes" id="UP000214720"/>
    </source>
</evidence>
<name>A0A226WQE3_CABSO</name>
<dbReference type="EMBL" id="MTHB01000251">
    <property type="protein sequence ID" value="OXC73414.1"/>
    <property type="molecule type" value="Genomic_DNA"/>
</dbReference>
<dbReference type="Proteomes" id="UP000214720">
    <property type="component" value="Unassembled WGS sequence"/>
</dbReference>
<proteinExistence type="predicted"/>
<accession>A0A226WQE3</accession>